<evidence type="ECO:0000256" key="6">
    <source>
        <dbReference type="ARBA" id="ARBA00022679"/>
    </source>
</evidence>
<dbReference type="Pfam" id="PF00211">
    <property type="entry name" value="Guanylate_cyc"/>
    <property type="match status" value="1"/>
</dbReference>
<dbReference type="Pfam" id="PF01036">
    <property type="entry name" value="Bac_rhodopsin"/>
    <property type="match status" value="1"/>
</dbReference>
<name>A0A8J4GIC5_9CHLO</name>
<dbReference type="EC" id="2.7.13.3" evidence="4"/>
<keyword evidence="5 11" id="KW-0597">Phosphoprotein</keyword>
<feature type="transmembrane region" description="Helical" evidence="13">
    <location>
        <begin position="192"/>
        <end position="211"/>
    </location>
</feature>
<comment type="subcellular location">
    <subcellularLocation>
        <location evidence="2">Membrane</location>
        <topology evidence="2">Multi-pass membrane protein</topology>
    </subcellularLocation>
</comment>
<feature type="region of interest" description="Disordered" evidence="12">
    <location>
        <begin position="1790"/>
        <end position="1923"/>
    </location>
</feature>
<dbReference type="InterPro" id="IPR003594">
    <property type="entry name" value="HATPase_dom"/>
</dbReference>
<dbReference type="CDD" id="cd09487">
    <property type="entry name" value="SAM_superfamily"/>
    <property type="match status" value="1"/>
</dbReference>
<feature type="transmembrane region" description="Helical" evidence="13">
    <location>
        <begin position="217"/>
        <end position="242"/>
    </location>
</feature>
<evidence type="ECO:0000256" key="3">
    <source>
        <dbReference type="ARBA" id="ARBA00008130"/>
    </source>
</evidence>
<dbReference type="InterPro" id="IPR003661">
    <property type="entry name" value="HisK_dim/P_dom"/>
</dbReference>
<dbReference type="PROSITE" id="PS50110">
    <property type="entry name" value="RESPONSE_REGULATORY"/>
    <property type="match status" value="1"/>
</dbReference>
<dbReference type="PRINTS" id="PR00344">
    <property type="entry name" value="BCTRLSENSOR"/>
</dbReference>
<evidence type="ECO:0000256" key="12">
    <source>
        <dbReference type="SAM" id="MobiDB-lite"/>
    </source>
</evidence>
<dbReference type="SMART" id="SM00388">
    <property type="entry name" value="HisKA"/>
    <property type="match status" value="1"/>
</dbReference>
<dbReference type="Gene3D" id="3.30.70.1230">
    <property type="entry name" value="Nucleotide cyclase"/>
    <property type="match status" value="1"/>
</dbReference>
<dbReference type="CDD" id="cd07302">
    <property type="entry name" value="CHD"/>
    <property type="match status" value="1"/>
</dbReference>
<keyword evidence="6" id="KW-0808">Transferase</keyword>
<feature type="compositionally biased region" description="Low complexity" evidence="12">
    <location>
        <begin position="890"/>
        <end position="904"/>
    </location>
</feature>
<evidence type="ECO:0000313" key="18">
    <source>
        <dbReference type="Proteomes" id="UP000722791"/>
    </source>
</evidence>
<feature type="domain" description="Histidine kinase" evidence="14">
    <location>
        <begin position="347"/>
        <end position="566"/>
    </location>
</feature>
<dbReference type="Gene3D" id="1.10.287.130">
    <property type="match status" value="1"/>
</dbReference>
<dbReference type="CDD" id="cd00082">
    <property type="entry name" value="HisKA"/>
    <property type="match status" value="1"/>
</dbReference>
<dbReference type="GO" id="GO:0009190">
    <property type="term" value="P:cyclic nucleotide biosynthetic process"/>
    <property type="evidence" value="ECO:0007669"/>
    <property type="project" value="InterPro"/>
</dbReference>
<protein>
    <recommendedName>
        <fullName evidence="4">histidine kinase</fullName>
        <ecNumber evidence="4">2.7.13.3</ecNumber>
    </recommendedName>
</protein>
<dbReference type="InterPro" id="IPR036890">
    <property type="entry name" value="HATPase_C_sf"/>
</dbReference>
<dbReference type="SMART" id="SM00044">
    <property type="entry name" value="CYCc"/>
    <property type="match status" value="1"/>
</dbReference>
<organism evidence="17 18">
    <name type="scientific">Volvox reticuliferus</name>
    <dbReference type="NCBI Taxonomy" id="1737510"/>
    <lineage>
        <taxon>Eukaryota</taxon>
        <taxon>Viridiplantae</taxon>
        <taxon>Chlorophyta</taxon>
        <taxon>core chlorophytes</taxon>
        <taxon>Chlorophyceae</taxon>
        <taxon>CS clade</taxon>
        <taxon>Chlamydomonadales</taxon>
        <taxon>Volvocaceae</taxon>
        <taxon>Volvox</taxon>
    </lineage>
</organism>
<evidence type="ECO:0000256" key="1">
    <source>
        <dbReference type="ARBA" id="ARBA00000085"/>
    </source>
</evidence>
<feature type="region of interest" description="Disordered" evidence="12">
    <location>
        <begin position="925"/>
        <end position="962"/>
    </location>
</feature>
<dbReference type="InterPro" id="IPR001054">
    <property type="entry name" value="A/G_cyclase"/>
</dbReference>
<dbReference type="CDD" id="cd16922">
    <property type="entry name" value="HATPase_EvgS-ArcB-TorS-like"/>
    <property type="match status" value="1"/>
</dbReference>
<dbReference type="SUPFAM" id="SSF55874">
    <property type="entry name" value="ATPase domain of HSP90 chaperone/DNA topoisomerase II/histidine kinase"/>
    <property type="match status" value="1"/>
</dbReference>
<evidence type="ECO:0000256" key="8">
    <source>
        <dbReference type="ARBA" id="ARBA00022777"/>
    </source>
</evidence>
<feature type="compositionally biased region" description="Basic and acidic residues" evidence="12">
    <location>
        <begin position="697"/>
        <end position="707"/>
    </location>
</feature>
<feature type="region of interest" description="Disordered" evidence="12">
    <location>
        <begin position="1617"/>
        <end position="1644"/>
    </location>
</feature>
<dbReference type="Pfam" id="PF02518">
    <property type="entry name" value="HATPase_c"/>
    <property type="match status" value="1"/>
</dbReference>
<feature type="region of interest" description="Disordered" evidence="12">
    <location>
        <begin position="719"/>
        <end position="738"/>
    </location>
</feature>
<dbReference type="Gene3D" id="1.20.1070.10">
    <property type="entry name" value="Rhodopsin 7-helix transmembrane proteins"/>
    <property type="match status" value="1"/>
</dbReference>
<keyword evidence="10 13" id="KW-0472">Membrane</keyword>
<evidence type="ECO:0000256" key="11">
    <source>
        <dbReference type="PROSITE-ProRule" id="PRU00169"/>
    </source>
</evidence>
<comment type="caution">
    <text evidence="17">The sequence shown here is derived from an EMBL/GenBank/DDBJ whole genome shotgun (WGS) entry which is preliminary data.</text>
</comment>
<dbReference type="SUPFAM" id="SSF52172">
    <property type="entry name" value="CheY-like"/>
    <property type="match status" value="1"/>
</dbReference>
<feature type="compositionally biased region" description="Basic and acidic residues" evidence="12">
    <location>
        <begin position="650"/>
        <end position="684"/>
    </location>
</feature>
<dbReference type="SUPFAM" id="SSF47384">
    <property type="entry name" value="Homodimeric domain of signal transducing histidine kinase"/>
    <property type="match status" value="1"/>
</dbReference>
<dbReference type="EMBL" id="BNCQ01000025">
    <property type="protein sequence ID" value="GIM07801.1"/>
    <property type="molecule type" value="Genomic_DNA"/>
</dbReference>
<feature type="domain" description="Response regulatory" evidence="15">
    <location>
        <begin position="999"/>
        <end position="1117"/>
    </location>
</feature>
<dbReference type="SMART" id="SM01021">
    <property type="entry name" value="Bac_rhodopsin"/>
    <property type="match status" value="1"/>
</dbReference>
<dbReference type="InterPro" id="IPR005467">
    <property type="entry name" value="His_kinase_dom"/>
</dbReference>
<feature type="transmembrane region" description="Helical" evidence="13">
    <location>
        <begin position="95"/>
        <end position="118"/>
    </location>
</feature>
<dbReference type="SMART" id="SM00387">
    <property type="entry name" value="HATPase_c"/>
    <property type="match status" value="1"/>
</dbReference>
<keyword evidence="7 13" id="KW-0812">Transmembrane</keyword>
<dbReference type="PROSITE" id="PS50109">
    <property type="entry name" value="HIS_KIN"/>
    <property type="match status" value="1"/>
</dbReference>
<comment type="similarity">
    <text evidence="3">Belongs to the archaeal/bacterial/fungal opsin family.</text>
</comment>
<keyword evidence="9 13" id="KW-1133">Transmembrane helix</keyword>
<evidence type="ECO:0000256" key="4">
    <source>
        <dbReference type="ARBA" id="ARBA00012438"/>
    </source>
</evidence>
<dbReference type="GO" id="GO:0005886">
    <property type="term" value="C:plasma membrane"/>
    <property type="evidence" value="ECO:0007669"/>
    <property type="project" value="TreeGrafter"/>
</dbReference>
<evidence type="ECO:0000256" key="9">
    <source>
        <dbReference type="ARBA" id="ARBA00022989"/>
    </source>
</evidence>
<dbReference type="InterPro" id="IPR036097">
    <property type="entry name" value="HisK_dim/P_sf"/>
</dbReference>
<dbReference type="InterPro" id="IPR001425">
    <property type="entry name" value="Arc/bac/fun_rhodopsins"/>
</dbReference>
<evidence type="ECO:0000259" key="14">
    <source>
        <dbReference type="PROSITE" id="PS50109"/>
    </source>
</evidence>
<gene>
    <name evidence="17" type="ORF">Vretimale_11876</name>
</gene>
<feature type="region of interest" description="Disordered" evidence="12">
    <location>
        <begin position="1392"/>
        <end position="1428"/>
    </location>
</feature>
<sequence length="2205" mass="235081">MFFRMKSETRRRIGSMRQRTGSPIQRQRENVLALNSAQSPHGDDCEDLEAFHGWVKTWAWTLAWVFVYIVARRILDACIPGDPLAAAELFKQVPLLVYQMSSTAFFTALVLNLTSLLFEDNSTKRQLALLSCAIKGAACHTDMLLVTGRASVVYDAFGAIVIPQRYVQWLVTTPTMVYILSKISDFTPLKTATAICLDVVMVLSGLLANFAPPYLNWIMFIVSMLSFMGVLYMMGLMVYSAVKAHTSHTSRRSLLFIYMCTLLIWSMFPVAWMLHVLRAATPHGEYLNVFANFMAKVLFSSSIMYGNYMTIAQRRLLAQQTAENVHRVRIIQELRDAVTRKDQFMSLMSHELRTPLNGIIQLSDALVRGAGGEMNAKGQHFVKTIKNSSNHLLNIINDILDVAALKEGKLTIKHELCSLAKAVEHVVDIVTPLARKDVVIQRFVDPRTPFIIADFSRVIQILYNLAGNALKFTHHGHVSVRVAPTADGSAVTLQVADTGIGIATDRINSIWGAFEQVDMSVTRKYGGTGLGLSIVKQLVEAHEGQIEVQSAEGQGTTFTVTLPVLQTTTRRSLEMQVTESLMKCGHTIPRAATCRRRSQRLASVSGRNPSLEETISQRAWGSRRNAGDTALSKGDSSDAAVNASGSGNGQEKEDVLYRRRTQELERENLMGELQRRTEHKRSMDEAQLASRQLELSEPERQAERDSRSLERLEMALVGGQSSHTVAPTARGGSGSGSSGGFATAAYRSISGGGSLQRRSDTDDCTPPRGLAGGGGSMGSLQAWRRDAAITGRRSLTAADMREVLATRGSGCNGYGGSVVVSTGPNSLADAYEQILIARASADSYGSSNILVRKLSAASTSGNSKPTMVREALRISAYSRVPGGGGGAGAASGSSIHAHSSPIPGTSSHLMMKALDSDLYRAGRDSIDGASSIGGESESDAPRGGRRYQKGSSPAGRSSKLIPNTAPLSVKNLAAASVAAPPPGLTLDKLPYSNMYGIVQILSVDDEEVNQIVLEEILTSTGYHFARCMDGLEALEWLCASETMPDLILLDCMMPNMSGHEFCATLRKVVPGNVLPVIMVSAKSDEDNIVEGLRSGSNDFVRKPYQREELLARIETQLRLKSDSWWLAELANNVDGRDTESMKLLKNILPESIIARMQQGQKFVADSHAHVVILFSDIVGFTSLSSKLPTAEVFLMLSNMFNAFDKLTDRFSVYKVETIGDAYMVAAGHDEDEDKAHKGSPLMRVLGFAKAMLDVVRNITAPNGERMRVRIGVHCGPAFAGVIGMKCPRYCFLGDTVNTASRMESTGFPMCIHVSENVYRHYPNPDGELLEVGEREVKGKGRMRTYLVRVGAWEVALRDLAARQQAAAAVSVQQQQQQQQLVIAQATMQQHRQEAVDQGATNVSTGASDSNGLSRPPLPPSPFHMPAHSTIAASGSRSAGQLALSLSPTAFDGSSSNNNNNDSNTSRFVHLLSTVTEETSLPPSPPSLPATAAVGLPTPQLRLASSLEHRAAVAAACCGSVGGFLRLSMDSASGVHCPDTGPSGQRPRLEVPCTRQLPRSTFVSEAYCYDESSEDGAASTINGMASASAALRSCSGSLTGALSMPSSTAITTASTSLRMATGGPDTSGGGAAAASSGTHNDQHGDGTFRVTAPKLGLDVSVAVAATPQPQPRAGIQEAVSRVRLVSAADGTAGSAATALEEKYLGCSRQLWSPGCDGLKVNGSTIIDYLEQRIANLGTQLTVEASKRHQLQADLDAERCRAAAALQHVALLQHQALAVAAVAASVATCNSQPSAADGATATATAVPTASPTCSPQPQPNPLQHLHADANPGDNRSDGEKAVSVMRQPQPPRLQHQARNRHFTPHTHEKPPQQQENDQDGSRSGSSESPDAEVVIVGPADDDADSANLPSGPAAARAGSDTSPEPAAELLPASVLMPVPPRFPLLLPLPKAGASCTQRRGNPPGTQAVGSVGSFGPSEMPGSPFVLTDIEWHSQLHEGRGSAADEVGGRLQRRVPRLPTDTTQRQIGATTSALASKPVTVDAAVATNSRRLLYGGGLSIASGGLVGLELKAAVVAAAAGTGGASGGGDCSTLQHCWLLPRYSLDLLFEELGLLPYLEGFRQEAIRLDQLLGMDVGQLERLGLRPLGYCLRVRDAMMDLARGLLRACEEAALLSQPPPSPSATAATMCQAAVLAAAAGGGVDATVIRS</sequence>
<evidence type="ECO:0000256" key="13">
    <source>
        <dbReference type="SAM" id="Phobius"/>
    </source>
</evidence>
<dbReference type="Pfam" id="PF00512">
    <property type="entry name" value="HisKA"/>
    <property type="match status" value="1"/>
</dbReference>
<evidence type="ECO:0000259" key="16">
    <source>
        <dbReference type="PROSITE" id="PS50125"/>
    </source>
</evidence>
<evidence type="ECO:0000256" key="2">
    <source>
        <dbReference type="ARBA" id="ARBA00004141"/>
    </source>
</evidence>
<dbReference type="PROSITE" id="PS50125">
    <property type="entry name" value="GUANYLATE_CYCLASE_2"/>
    <property type="match status" value="1"/>
</dbReference>
<comment type="catalytic activity">
    <reaction evidence="1">
        <text>ATP + protein L-histidine = ADP + protein N-phospho-L-histidine.</text>
        <dbReference type="EC" id="2.7.13.3"/>
    </reaction>
</comment>
<feature type="region of interest" description="Disordered" evidence="12">
    <location>
        <begin position="596"/>
        <end position="707"/>
    </location>
</feature>
<evidence type="ECO:0000256" key="10">
    <source>
        <dbReference type="ARBA" id="ARBA00023136"/>
    </source>
</evidence>
<feature type="compositionally biased region" description="Polar residues" evidence="12">
    <location>
        <begin position="1398"/>
        <end position="1412"/>
    </location>
</feature>
<feature type="compositionally biased region" description="Polar residues" evidence="12">
    <location>
        <begin position="600"/>
        <end position="619"/>
    </location>
</feature>
<dbReference type="PANTHER" id="PTHR43047:SF71">
    <property type="entry name" value="HISTIDINE KINASE CONTAINING CHEY-HOMOLOGOUS RECEIVER DOMAIN-RELATED"/>
    <property type="match status" value="1"/>
</dbReference>
<dbReference type="PANTHER" id="PTHR43047">
    <property type="entry name" value="TWO-COMPONENT HISTIDINE PROTEIN KINASE"/>
    <property type="match status" value="1"/>
</dbReference>
<evidence type="ECO:0000313" key="17">
    <source>
        <dbReference type="EMBL" id="GIM07801.1"/>
    </source>
</evidence>
<dbReference type="Pfam" id="PF00072">
    <property type="entry name" value="Response_reg"/>
    <property type="match status" value="1"/>
</dbReference>
<dbReference type="InterPro" id="IPR029787">
    <property type="entry name" value="Nucleotide_cyclase"/>
</dbReference>
<keyword evidence="8" id="KW-0418">Kinase</keyword>
<feature type="compositionally biased region" description="Polar residues" evidence="12">
    <location>
        <begin position="1869"/>
        <end position="1886"/>
    </location>
</feature>
<proteinExistence type="inferred from homology"/>
<evidence type="ECO:0000256" key="5">
    <source>
        <dbReference type="ARBA" id="ARBA00022553"/>
    </source>
</evidence>
<feature type="transmembrane region" description="Helical" evidence="13">
    <location>
        <begin position="57"/>
        <end position="75"/>
    </location>
</feature>
<feature type="region of interest" description="Disordered" evidence="12">
    <location>
        <begin position="883"/>
        <end position="907"/>
    </location>
</feature>
<evidence type="ECO:0000259" key="15">
    <source>
        <dbReference type="PROSITE" id="PS50110"/>
    </source>
</evidence>
<dbReference type="Gene3D" id="3.30.565.10">
    <property type="entry name" value="Histidine kinase-like ATPase, C-terminal domain"/>
    <property type="match status" value="1"/>
</dbReference>
<feature type="modified residue" description="4-aspartylphosphate" evidence="11">
    <location>
        <position position="1050"/>
    </location>
</feature>
<accession>A0A8J4GIC5</accession>
<feature type="transmembrane region" description="Helical" evidence="13">
    <location>
        <begin position="254"/>
        <end position="274"/>
    </location>
</feature>
<evidence type="ECO:0000256" key="7">
    <source>
        <dbReference type="ARBA" id="ARBA00022692"/>
    </source>
</evidence>
<dbReference type="GO" id="GO:0009927">
    <property type="term" value="F:histidine phosphotransfer kinase activity"/>
    <property type="evidence" value="ECO:0007669"/>
    <property type="project" value="TreeGrafter"/>
</dbReference>
<feature type="domain" description="Guanylate cyclase" evidence="16">
    <location>
        <begin position="1171"/>
        <end position="1303"/>
    </location>
</feature>
<reference evidence="17" key="1">
    <citation type="journal article" date="2021" name="Proc. Natl. Acad. Sci. U.S.A.">
        <title>Three genomes in the algal genus Volvox reveal the fate of a haploid sex-determining region after a transition to homothallism.</title>
        <authorList>
            <person name="Yamamoto K."/>
            <person name="Hamaji T."/>
            <person name="Kawai-Toyooka H."/>
            <person name="Matsuzaki R."/>
            <person name="Takahashi F."/>
            <person name="Nishimura Y."/>
            <person name="Kawachi M."/>
            <person name="Noguchi H."/>
            <person name="Minakuchi Y."/>
            <person name="Umen J.G."/>
            <person name="Toyoda A."/>
            <person name="Nozaki H."/>
        </authorList>
    </citation>
    <scope>NUCLEOTIDE SEQUENCE</scope>
    <source>
        <strain evidence="17">NIES-3785</strain>
    </source>
</reference>
<dbReference type="InterPro" id="IPR001789">
    <property type="entry name" value="Sig_transdc_resp-reg_receiver"/>
</dbReference>
<feature type="compositionally biased region" description="Basic residues" evidence="12">
    <location>
        <begin position="1853"/>
        <end position="1862"/>
    </location>
</feature>
<dbReference type="FunFam" id="3.30.565.10:FF:000010">
    <property type="entry name" value="Sensor histidine kinase RcsC"/>
    <property type="match status" value="1"/>
</dbReference>
<dbReference type="SUPFAM" id="SSF55073">
    <property type="entry name" value="Nucleotide cyclase"/>
    <property type="match status" value="1"/>
</dbReference>
<dbReference type="SMART" id="SM00448">
    <property type="entry name" value="REC"/>
    <property type="match status" value="1"/>
</dbReference>
<dbReference type="Gene3D" id="3.40.50.2300">
    <property type="match status" value="1"/>
</dbReference>
<dbReference type="GO" id="GO:0000155">
    <property type="term" value="F:phosphorelay sensor kinase activity"/>
    <property type="evidence" value="ECO:0007669"/>
    <property type="project" value="InterPro"/>
</dbReference>
<dbReference type="SUPFAM" id="SSF81321">
    <property type="entry name" value="Family A G protein-coupled receptor-like"/>
    <property type="match status" value="1"/>
</dbReference>
<feature type="compositionally biased region" description="Low complexity" evidence="12">
    <location>
        <begin position="1790"/>
        <end position="1811"/>
    </location>
</feature>
<dbReference type="InterPro" id="IPR011006">
    <property type="entry name" value="CheY-like_superfamily"/>
</dbReference>
<dbReference type="InterPro" id="IPR004358">
    <property type="entry name" value="Sig_transdc_His_kin-like_C"/>
</dbReference>
<dbReference type="Proteomes" id="UP000722791">
    <property type="component" value="Unassembled WGS sequence"/>
</dbReference>
<feature type="region of interest" description="Disordered" evidence="12">
    <location>
        <begin position="750"/>
        <end position="778"/>
    </location>
</feature>